<dbReference type="EMBL" id="MF417887">
    <property type="protein sequence ID" value="ASN69183.1"/>
    <property type="molecule type" value="Genomic_DNA"/>
</dbReference>
<feature type="region of interest" description="Disordered" evidence="1">
    <location>
        <begin position="25"/>
        <end position="46"/>
    </location>
</feature>
<evidence type="ECO:0000256" key="1">
    <source>
        <dbReference type="SAM" id="MobiDB-lite"/>
    </source>
</evidence>
<accession>A0A2H4J585</accession>
<gene>
    <name evidence="2" type="ORF">7S3_5</name>
</gene>
<feature type="compositionally biased region" description="Basic and acidic residues" evidence="1">
    <location>
        <begin position="25"/>
        <end position="41"/>
    </location>
</feature>
<protein>
    <recommendedName>
        <fullName evidence="3">Scaffolding protein</fullName>
    </recommendedName>
</protein>
<proteinExistence type="predicted"/>
<organism evidence="2">
    <name type="scientific">uncultured Caudovirales phage</name>
    <dbReference type="NCBI Taxonomy" id="2100421"/>
    <lineage>
        <taxon>Viruses</taxon>
        <taxon>Duplodnaviria</taxon>
        <taxon>Heunggongvirae</taxon>
        <taxon>Uroviricota</taxon>
        <taxon>Caudoviricetes</taxon>
        <taxon>Peduoviridae</taxon>
        <taxon>Maltschvirus</taxon>
        <taxon>Maltschvirus maltsch</taxon>
    </lineage>
</organism>
<evidence type="ECO:0000313" key="2">
    <source>
        <dbReference type="EMBL" id="ASN69183.1"/>
    </source>
</evidence>
<name>A0A2H4J585_9CAUD</name>
<sequence>MTDSTVDLSALTEVEHLPKWAQDEIRNTRREAQTKGARITELETELSTRGAEFEQKASAFQSQIDDLAGKSTAAETALAKTSLAVSKGLPLNVVPMIVGASEDEWKASADALAALASSNGGVRVDPAQVNQDPAKDPRVEMAEAFFGAE</sequence>
<reference evidence="2" key="1">
    <citation type="submission" date="2017-06" db="EMBL/GenBank/DDBJ databases">
        <title>Novel phages from South African skin metaviromes.</title>
        <authorList>
            <person name="van Zyl L.J."/>
            <person name="Abrahams Y."/>
            <person name="Stander E.A."/>
            <person name="Kirby B.M."/>
            <person name="Clavaud C."/>
            <person name="Farcet C."/>
            <person name="Breton L."/>
            <person name="Trindade M.I."/>
        </authorList>
    </citation>
    <scope>NUCLEOTIDE SEQUENCE</scope>
</reference>
<evidence type="ECO:0008006" key="3">
    <source>
        <dbReference type="Google" id="ProtNLM"/>
    </source>
</evidence>